<name>A0AAN1GVS9_9RHOB</name>
<dbReference type="EMBL" id="CP010774">
    <property type="protein sequence ID" value="ATG46055.1"/>
    <property type="molecule type" value="Genomic_DNA"/>
</dbReference>
<protein>
    <submittedName>
        <fullName evidence="1">Uncharacterized protein</fullName>
    </submittedName>
</protein>
<reference evidence="1 2" key="1">
    <citation type="journal article" date="2017" name="Front. Microbiol.">
        <title>Phaeobacter piscinae sp. nov., a species of the Roseobacter group and potential aquaculture probiont.</title>
        <authorList>
            <person name="Sonnenschein E.C."/>
            <person name="Phippen C.B.W."/>
            <person name="Nielsen K.F."/>
            <person name="Mateiu R.V."/>
            <person name="Melchiorsen J."/>
            <person name="Gram L."/>
            <person name="Overmann J."/>
            <person name="Freese H.M."/>
        </authorList>
    </citation>
    <scope>NUCLEOTIDE SEQUENCE [LARGE SCALE GENOMIC DNA]</scope>
    <source>
        <strain evidence="1 2">P13</strain>
    </source>
</reference>
<dbReference type="AlphaFoldDB" id="A0AAN1GVS9"/>
<sequence>MTQRTRRGFVKKAEALEKLSVGRRGSIQVCTEAKIGSDEYRAAQSVTSATDNLAEVLTGDSTYFHLKPATAQPSSE</sequence>
<keyword evidence="1" id="KW-0614">Plasmid</keyword>
<dbReference type="RefSeq" id="WP_102856245.1">
    <property type="nucleotide sequence ID" value="NZ_CP010774.1"/>
</dbReference>
<dbReference type="Proteomes" id="UP000218606">
    <property type="component" value="Plasmid pP13_g"/>
</dbReference>
<evidence type="ECO:0000313" key="1">
    <source>
        <dbReference type="EMBL" id="ATG46055.1"/>
    </source>
</evidence>
<organism evidence="1 2">
    <name type="scientific">Phaeobacter piscinae</name>
    <dbReference type="NCBI Taxonomy" id="1580596"/>
    <lineage>
        <taxon>Bacteria</taxon>
        <taxon>Pseudomonadati</taxon>
        <taxon>Pseudomonadota</taxon>
        <taxon>Alphaproteobacteria</taxon>
        <taxon>Rhodobacterales</taxon>
        <taxon>Roseobacteraceae</taxon>
        <taxon>Phaeobacter</taxon>
    </lineage>
</organism>
<gene>
    <name evidence="1" type="ORF">PhaeoP13_04173</name>
</gene>
<accession>A0AAN1GVS9</accession>
<evidence type="ECO:0000313" key="2">
    <source>
        <dbReference type="Proteomes" id="UP000218606"/>
    </source>
</evidence>
<proteinExistence type="predicted"/>
<geneLocation type="plasmid" evidence="2">
    <name>pp13_g</name>
</geneLocation>